<dbReference type="OrthoDB" id="9779092at2"/>
<dbReference type="PROSITE" id="PS01116">
    <property type="entry name" value="XANTH_URACIL_PERMASE"/>
    <property type="match status" value="1"/>
</dbReference>
<keyword evidence="4 7" id="KW-0812">Transmembrane</keyword>
<name>A0A1D2LDV1_BROTH</name>
<dbReference type="Pfam" id="PF00860">
    <property type="entry name" value="Xan_ur_permease"/>
    <property type="match status" value="1"/>
</dbReference>
<feature type="transmembrane region" description="Helical" evidence="7">
    <location>
        <begin position="400"/>
        <end position="417"/>
    </location>
</feature>
<keyword evidence="10" id="KW-1185">Reference proteome</keyword>
<evidence type="ECO:0000256" key="5">
    <source>
        <dbReference type="ARBA" id="ARBA00022989"/>
    </source>
</evidence>
<comment type="subcellular location">
    <subcellularLocation>
        <location evidence="1">Membrane</location>
        <topology evidence="1">Multi-pass membrane protein</topology>
    </subcellularLocation>
</comment>
<feature type="transmembrane region" description="Helical" evidence="7">
    <location>
        <begin position="126"/>
        <end position="147"/>
    </location>
</feature>
<feature type="transmembrane region" description="Helical" evidence="7">
    <location>
        <begin position="341"/>
        <end position="363"/>
    </location>
</feature>
<evidence type="ECO:0000256" key="6">
    <source>
        <dbReference type="ARBA" id="ARBA00023136"/>
    </source>
</evidence>
<comment type="similarity">
    <text evidence="2">Belongs to the nucleobase:cation symporter-2 (NCS2) (TC 2.A.40) family.</text>
</comment>
<feature type="transmembrane region" description="Helical" evidence="7">
    <location>
        <begin position="159"/>
        <end position="179"/>
    </location>
</feature>
<dbReference type="RefSeq" id="WP_069119402.1">
    <property type="nucleotide sequence ID" value="NZ_CBCPHX010000001.1"/>
</dbReference>
<reference evidence="11" key="3">
    <citation type="submission" date="2018-04" db="EMBL/GenBank/DDBJ databases">
        <authorList>
            <person name="Illikoud N."/>
        </authorList>
    </citation>
    <scope>NUCLEOTIDE SEQUENCE [LARGE SCALE GENOMIC DNA]</scope>
</reference>
<accession>A0A1D2LDV1</accession>
<gene>
    <name evidence="9" type="primary">pyrP</name>
    <name evidence="9" type="ORF">BTBSAS_80024</name>
    <name evidence="8" type="ORF">CNY62_11635</name>
</gene>
<keyword evidence="5 7" id="KW-1133">Transmembrane helix</keyword>
<evidence type="ECO:0000256" key="3">
    <source>
        <dbReference type="ARBA" id="ARBA00022448"/>
    </source>
</evidence>
<dbReference type="PANTHER" id="PTHR42810">
    <property type="entry name" value="PURINE PERMEASE C1399.01C-RELATED"/>
    <property type="match status" value="1"/>
</dbReference>
<reference evidence="9" key="2">
    <citation type="submission" date="2018-04" db="EMBL/GenBank/DDBJ databases">
        <authorList>
            <person name="Go L.Y."/>
            <person name="Mitchell J.A."/>
        </authorList>
    </citation>
    <scope>NUCLEOTIDE SEQUENCE</scope>
    <source>
        <strain evidence="9">BSAS1 3</strain>
    </source>
</reference>
<dbReference type="STRING" id="2756.BFR44_04450"/>
<evidence type="ECO:0000313" key="11">
    <source>
        <dbReference type="Proteomes" id="UP000270190"/>
    </source>
</evidence>
<feature type="transmembrane region" description="Helical" evidence="7">
    <location>
        <begin position="186"/>
        <end position="205"/>
    </location>
</feature>
<dbReference type="GO" id="GO:0042907">
    <property type="term" value="F:xanthine transmembrane transporter activity"/>
    <property type="evidence" value="ECO:0007669"/>
    <property type="project" value="TreeGrafter"/>
</dbReference>
<dbReference type="EMBL" id="CP023483">
    <property type="protein sequence ID" value="ATF26956.1"/>
    <property type="molecule type" value="Genomic_DNA"/>
</dbReference>
<dbReference type="Proteomes" id="UP000243591">
    <property type="component" value="Chromosome"/>
</dbReference>
<dbReference type="KEGG" id="bths:CNY62_11635"/>
<keyword evidence="3" id="KW-0813">Transport</keyword>
<evidence type="ECO:0000256" key="2">
    <source>
        <dbReference type="ARBA" id="ARBA00008821"/>
    </source>
</evidence>
<dbReference type="GO" id="GO:0005886">
    <property type="term" value="C:plasma membrane"/>
    <property type="evidence" value="ECO:0007669"/>
    <property type="project" value="TreeGrafter"/>
</dbReference>
<dbReference type="AlphaFoldDB" id="A0A1D2LDV1"/>
<dbReference type="GeneID" id="66536277"/>
<evidence type="ECO:0000313" key="8">
    <source>
        <dbReference type="EMBL" id="ATF26956.1"/>
    </source>
</evidence>
<feature type="transmembrane region" description="Helical" evidence="7">
    <location>
        <begin position="375"/>
        <end position="394"/>
    </location>
</feature>
<feature type="transmembrane region" description="Helical" evidence="7">
    <location>
        <begin position="94"/>
        <end position="114"/>
    </location>
</feature>
<feature type="transmembrane region" description="Helical" evidence="7">
    <location>
        <begin position="69"/>
        <end position="88"/>
    </location>
</feature>
<evidence type="ECO:0000256" key="1">
    <source>
        <dbReference type="ARBA" id="ARBA00004141"/>
    </source>
</evidence>
<sequence>MSVKKAVLDIHEKPTIPQWLILSIQHLFAMFGSTVLVPRLVGMDPGVALVSSGLGSLAYILITRGKIPAYLGSSFTFIASLQLIGAQFGPGGIMMGTLSVGIVYAIVSLIVYKYGIGWMNTVLPPIVVGPVIMVIGLSLAPTAAGMAMNTSGGLENYSVQSLIVAAVTLAVTIFTMMFFKGILSLIPILVGIVAGYIVSIFAGMVDFSQVTSASLFSVPNFSIPFITDTPVVNASVILLMAPLAFVTMAEHMGHQFVLNKITNRNFFEDPGLHKSLLGDGTASIIASLIGGPPVTSYGENLGVLAITRVYSIYVIAGAGFFAVLFGFIGYVSAFINSIPAAVLGGVSFLLFGVIAANGMKILIDNQVDFDDNRNLVIASVILVIGIGGVMLSFGGSGMKLEGMSLAAIIGIIINLVIPKTKKEA</sequence>
<organism evidence="8 10">
    <name type="scientific">Brochothrix thermosphacta</name>
    <name type="common">Microbacterium thermosphactum</name>
    <dbReference type="NCBI Taxonomy" id="2756"/>
    <lineage>
        <taxon>Bacteria</taxon>
        <taxon>Bacillati</taxon>
        <taxon>Bacillota</taxon>
        <taxon>Bacilli</taxon>
        <taxon>Bacillales</taxon>
        <taxon>Listeriaceae</taxon>
        <taxon>Brochothrix</taxon>
    </lineage>
</organism>
<dbReference type="Proteomes" id="UP000270190">
    <property type="component" value="Unassembled WGS sequence"/>
</dbReference>
<reference evidence="8 10" key="1">
    <citation type="submission" date="2017-09" db="EMBL/GenBank/DDBJ databases">
        <title>Complete Genome Sequences of Two Strains of the Meat Spoilage Bacterium Brochothrix thermosphacta Isolated from Ground Chicken.</title>
        <authorList>
            <person name="Paoli G.C."/>
            <person name="Wijey C."/>
            <person name="Chen C.-Y."/>
            <person name="Nguyen L."/>
            <person name="Yan X."/>
            <person name="Irwin P.L."/>
        </authorList>
    </citation>
    <scope>NUCLEOTIDE SEQUENCE [LARGE SCALE GENOMIC DNA]</scope>
    <source>
        <strain evidence="8 10">BI</strain>
    </source>
</reference>
<evidence type="ECO:0000256" key="7">
    <source>
        <dbReference type="SAM" id="Phobius"/>
    </source>
</evidence>
<dbReference type="InterPro" id="IPR006043">
    <property type="entry name" value="NCS2"/>
</dbReference>
<dbReference type="PANTHER" id="PTHR42810:SF2">
    <property type="entry name" value="PURINE PERMEASE C1399.01C-RELATED"/>
    <property type="match status" value="1"/>
</dbReference>
<keyword evidence="6 7" id="KW-0472">Membrane</keyword>
<proteinExistence type="inferred from homology"/>
<evidence type="ECO:0000256" key="4">
    <source>
        <dbReference type="ARBA" id="ARBA00022692"/>
    </source>
</evidence>
<feature type="transmembrane region" description="Helical" evidence="7">
    <location>
        <begin position="225"/>
        <end position="246"/>
    </location>
</feature>
<evidence type="ECO:0000313" key="10">
    <source>
        <dbReference type="Proteomes" id="UP000243591"/>
    </source>
</evidence>
<dbReference type="EMBL" id="OUNC01000078">
    <property type="protein sequence ID" value="SPP30684.1"/>
    <property type="molecule type" value="Genomic_DNA"/>
</dbReference>
<dbReference type="InterPro" id="IPR006042">
    <property type="entry name" value="Xan_ur_permease"/>
</dbReference>
<evidence type="ECO:0000313" key="9">
    <source>
        <dbReference type="EMBL" id="SPP30684.1"/>
    </source>
</evidence>
<protein>
    <submittedName>
        <fullName evidence="8">Uracil permease</fullName>
    </submittedName>
</protein>
<feature type="transmembrane region" description="Helical" evidence="7">
    <location>
        <begin position="310"/>
        <end position="335"/>
    </location>
</feature>
<dbReference type="NCBIfam" id="TIGR00801">
    <property type="entry name" value="ncs2"/>
    <property type="match status" value="1"/>
</dbReference>
<feature type="transmembrane region" description="Helical" evidence="7">
    <location>
        <begin position="46"/>
        <end position="62"/>
    </location>
</feature>